<evidence type="ECO:0000259" key="1">
    <source>
        <dbReference type="Pfam" id="PF04069"/>
    </source>
</evidence>
<dbReference type="GO" id="GO:0022857">
    <property type="term" value="F:transmembrane transporter activity"/>
    <property type="evidence" value="ECO:0007669"/>
    <property type="project" value="InterPro"/>
</dbReference>
<dbReference type="GO" id="GO:0043190">
    <property type="term" value="C:ATP-binding cassette (ABC) transporter complex"/>
    <property type="evidence" value="ECO:0007669"/>
    <property type="project" value="InterPro"/>
</dbReference>
<proteinExistence type="predicted"/>
<accession>A0AA90U156</accession>
<gene>
    <name evidence="2" type="ORF">J2750_002188</name>
</gene>
<dbReference type="Gene3D" id="3.40.190.10">
    <property type="entry name" value="Periplasmic binding protein-like II"/>
    <property type="match status" value="1"/>
</dbReference>
<keyword evidence="3" id="KW-1185">Reference proteome</keyword>
<dbReference type="SUPFAM" id="SSF53850">
    <property type="entry name" value="Periplasmic binding protein-like II"/>
    <property type="match status" value="1"/>
</dbReference>
<dbReference type="Pfam" id="PF04069">
    <property type="entry name" value="OpuAC"/>
    <property type="match status" value="1"/>
</dbReference>
<dbReference type="Gene3D" id="3.40.190.120">
    <property type="entry name" value="Osmoprotection protein (prox), domain 2"/>
    <property type="match status" value="1"/>
</dbReference>
<name>A0AA90U156_9EURY</name>
<dbReference type="CDD" id="cd13607">
    <property type="entry name" value="PBP2_AfProX_like"/>
    <property type="match status" value="1"/>
</dbReference>
<protein>
    <submittedName>
        <fullName evidence="2">Osmoprotectant transport system substrate-binding protein</fullName>
    </submittedName>
</protein>
<dbReference type="EMBL" id="JAVDQI010000011">
    <property type="protein sequence ID" value="MDR6223712.1"/>
    <property type="molecule type" value="Genomic_DNA"/>
</dbReference>
<dbReference type="Proteomes" id="UP001185015">
    <property type="component" value="Unassembled WGS sequence"/>
</dbReference>
<dbReference type="AlphaFoldDB" id="A0AA90U156"/>
<sequence>MNWKILLATFVALAVILSGCTEPASDDTEVEKGTVVIGSKLFQESYILAHMVGIMLEEAGYEVDVKEGLGGTFVNYEGLKQGSVDVYVEYTGTVYSQILEEPALEVWDPEVVYQKAEEGLKEDGVLVISDLGFEDAYALAVKKQWAEENNVVVISDLETYAPGLIIGTDPEFALREDGLPRISTLYGFEFKEVKPTVATLMYEAIKLDEVDVISAYTTDTRNELFDLTILEDDMNALPPYDAIVVMSAEFAEVNPDAVTALEKLDGQIDTETMRGLNYQFDVDKREAEDIARDFLIETGLIEG</sequence>
<dbReference type="RefSeq" id="WP_270095464.1">
    <property type="nucleotide sequence ID" value="NZ_JAQFFK010000001.1"/>
</dbReference>
<reference evidence="2 3" key="1">
    <citation type="submission" date="2023-07" db="EMBL/GenBank/DDBJ databases">
        <title>Genomic Encyclopedia of Type Strains, Phase IV (KMG-IV): sequencing the most valuable type-strain genomes for metagenomic binning, comparative biology and taxonomic classification.</title>
        <authorList>
            <person name="Goeker M."/>
        </authorList>
    </citation>
    <scope>NUCLEOTIDE SEQUENCE [LARGE SCALE GENOMIC DNA]</scope>
    <source>
        <strain evidence="2 3">DSM 17273</strain>
    </source>
</reference>
<evidence type="ECO:0000313" key="3">
    <source>
        <dbReference type="Proteomes" id="UP001185015"/>
    </source>
</evidence>
<comment type="caution">
    <text evidence="2">The sequence shown here is derived from an EMBL/GenBank/DDBJ whole genome shotgun (WGS) entry which is preliminary data.</text>
</comment>
<evidence type="ECO:0000313" key="2">
    <source>
        <dbReference type="EMBL" id="MDR6223712.1"/>
    </source>
</evidence>
<dbReference type="PROSITE" id="PS51257">
    <property type="entry name" value="PROKAR_LIPOPROTEIN"/>
    <property type="match status" value="1"/>
</dbReference>
<feature type="domain" description="ABC-type glycine betaine transport system substrate-binding" evidence="1">
    <location>
        <begin position="34"/>
        <end position="296"/>
    </location>
</feature>
<organism evidence="2 3">
    <name type="scientific">Methanococcoides alaskense</name>
    <dbReference type="NCBI Taxonomy" id="325778"/>
    <lineage>
        <taxon>Archaea</taxon>
        <taxon>Methanobacteriati</taxon>
        <taxon>Methanobacteriota</taxon>
        <taxon>Stenosarchaea group</taxon>
        <taxon>Methanomicrobia</taxon>
        <taxon>Methanosarcinales</taxon>
        <taxon>Methanosarcinaceae</taxon>
        <taxon>Methanococcoides</taxon>
    </lineage>
</organism>
<dbReference type="InterPro" id="IPR007210">
    <property type="entry name" value="ABC_Gly_betaine_transp_sub-bd"/>
</dbReference>
<dbReference type="InterPro" id="IPR041894">
    <property type="entry name" value="PBP2_ProX-like"/>
</dbReference>